<proteinExistence type="predicted"/>
<evidence type="ECO:0000313" key="2">
    <source>
        <dbReference type="Proteomes" id="UP000025227"/>
    </source>
</evidence>
<dbReference type="AlphaFoldDB" id="A0A7I4XV00"/>
<accession>A0A7I4XV00</accession>
<sequence length="107" mass="12554">MRWAGHVMRYGDYRCIRAITDWISRDIERTPKRSPTRWSDLFAKALNERNDGLRDPKAETIHWTALACDRHEWSRYWRLLEKADDQPETGDTGDTGDVGVAVHSHRC</sequence>
<protein>
    <submittedName>
        <fullName evidence="3">Transposase</fullName>
    </submittedName>
</protein>
<reference evidence="3" key="1">
    <citation type="submission" date="2020-12" db="UniProtKB">
        <authorList>
            <consortium name="WormBaseParasite"/>
        </authorList>
    </citation>
    <scope>IDENTIFICATION</scope>
    <source>
        <strain evidence="3">MHco3</strain>
    </source>
</reference>
<evidence type="ECO:0000313" key="3">
    <source>
        <dbReference type="WBParaSite" id="HCON_00009970-00001"/>
    </source>
</evidence>
<feature type="compositionally biased region" description="Low complexity" evidence="1">
    <location>
        <begin position="89"/>
        <end position="107"/>
    </location>
</feature>
<evidence type="ECO:0000256" key="1">
    <source>
        <dbReference type="SAM" id="MobiDB-lite"/>
    </source>
</evidence>
<organism evidence="2 3">
    <name type="scientific">Haemonchus contortus</name>
    <name type="common">Barber pole worm</name>
    <dbReference type="NCBI Taxonomy" id="6289"/>
    <lineage>
        <taxon>Eukaryota</taxon>
        <taxon>Metazoa</taxon>
        <taxon>Ecdysozoa</taxon>
        <taxon>Nematoda</taxon>
        <taxon>Chromadorea</taxon>
        <taxon>Rhabditida</taxon>
        <taxon>Rhabditina</taxon>
        <taxon>Rhabditomorpha</taxon>
        <taxon>Strongyloidea</taxon>
        <taxon>Trichostrongylidae</taxon>
        <taxon>Haemonchus</taxon>
    </lineage>
</organism>
<keyword evidence="2" id="KW-1185">Reference proteome</keyword>
<name>A0A7I4XV00_HAECO</name>
<dbReference type="WBParaSite" id="HCON_00009970-00001">
    <property type="protein sequence ID" value="HCON_00009970-00001"/>
    <property type="gene ID" value="HCON_00009970"/>
</dbReference>
<feature type="region of interest" description="Disordered" evidence="1">
    <location>
        <begin position="85"/>
        <end position="107"/>
    </location>
</feature>
<dbReference type="Proteomes" id="UP000025227">
    <property type="component" value="Unplaced"/>
</dbReference>